<dbReference type="Proteomes" id="UP000189701">
    <property type="component" value="Unplaced"/>
</dbReference>
<keyword evidence="1" id="KW-0479">Metal-binding</keyword>
<keyword evidence="1" id="KW-0862">Zinc</keyword>
<evidence type="ECO:0000256" key="2">
    <source>
        <dbReference type="SAM" id="MobiDB-lite"/>
    </source>
</evidence>
<dbReference type="RefSeq" id="XP_009798118.1">
    <property type="nucleotide sequence ID" value="XM_009799816.1"/>
</dbReference>
<organism evidence="4 5">
    <name type="scientific">Nicotiana sylvestris</name>
    <name type="common">Wood tobacco</name>
    <name type="synonym">South American tobacco</name>
    <dbReference type="NCBI Taxonomy" id="4096"/>
    <lineage>
        <taxon>Eukaryota</taxon>
        <taxon>Viridiplantae</taxon>
        <taxon>Streptophyta</taxon>
        <taxon>Embryophyta</taxon>
        <taxon>Tracheophyta</taxon>
        <taxon>Spermatophyta</taxon>
        <taxon>Magnoliopsida</taxon>
        <taxon>eudicotyledons</taxon>
        <taxon>Gunneridae</taxon>
        <taxon>Pentapetalae</taxon>
        <taxon>asterids</taxon>
        <taxon>lamiids</taxon>
        <taxon>Solanales</taxon>
        <taxon>Solanaceae</taxon>
        <taxon>Nicotianoideae</taxon>
        <taxon>Nicotianeae</taxon>
        <taxon>Nicotiana</taxon>
    </lineage>
</organism>
<evidence type="ECO:0000256" key="1">
    <source>
        <dbReference type="PROSITE-ProRule" id="PRU00047"/>
    </source>
</evidence>
<keyword evidence="1" id="KW-0863">Zinc-finger</keyword>
<protein>
    <submittedName>
        <fullName evidence="5">DNA-binding protein HEXBP-like</fullName>
    </submittedName>
</protein>
<feature type="compositionally biased region" description="Low complexity" evidence="2">
    <location>
        <begin position="62"/>
        <end position="73"/>
    </location>
</feature>
<dbReference type="InterPro" id="IPR001878">
    <property type="entry name" value="Znf_CCHC"/>
</dbReference>
<feature type="domain" description="CCHC-type" evidence="3">
    <location>
        <begin position="118"/>
        <end position="132"/>
    </location>
</feature>
<evidence type="ECO:0000313" key="5">
    <source>
        <dbReference type="RefSeq" id="XP_009798118.1"/>
    </source>
</evidence>
<feature type="region of interest" description="Disordered" evidence="2">
    <location>
        <begin position="52"/>
        <end position="73"/>
    </location>
</feature>
<evidence type="ECO:0000259" key="3">
    <source>
        <dbReference type="PROSITE" id="PS50158"/>
    </source>
</evidence>
<dbReference type="SUPFAM" id="SSF57756">
    <property type="entry name" value="Retrovirus zinc finger-like domains"/>
    <property type="match status" value="1"/>
</dbReference>
<dbReference type="InterPro" id="IPR036875">
    <property type="entry name" value="Znf_CCHC_sf"/>
</dbReference>
<name>A0A1U7Y4R0_NICSY</name>
<reference evidence="4" key="1">
    <citation type="journal article" date="2013" name="Genome Biol.">
        <title>Reference genomes and transcriptomes of Nicotiana sylvestris and Nicotiana tomentosiformis.</title>
        <authorList>
            <person name="Sierro N."/>
            <person name="Battey J.N."/>
            <person name="Ouadi S."/>
            <person name="Bovet L."/>
            <person name="Goepfert S."/>
            <person name="Bakaher N."/>
            <person name="Peitsch M.C."/>
            <person name="Ivanov N.V."/>
        </authorList>
    </citation>
    <scope>NUCLEOTIDE SEQUENCE [LARGE SCALE GENOMIC DNA]</scope>
</reference>
<gene>
    <name evidence="5" type="primary">LOC104244406</name>
</gene>
<dbReference type="GO" id="GO:0003676">
    <property type="term" value="F:nucleic acid binding"/>
    <property type="evidence" value="ECO:0007669"/>
    <property type="project" value="InterPro"/>
</dbReference>
<dbReference type="GO" id="GO:0008270">
    <property type="term" value="F:zinc ion binding"/>
    <property type="evidence" value="ECO:0007669"/>
    <property type="project" value="UniProtKB-KW"/>
</dbReference>
<dbReference type="PROSITE" id="PS50158">
    <property type="entry name" value="ZF_CCHC"/>
    <property type="match status" value="1"/>
</dbReference>
<reference evidence="5" key="2">
    <citation type="submission" date="2025-08" db="UniProtKB">
        <authorList>
            <consortium name="RefSeq"/>
        </authorList>
    </citation>
    <scope>IDENTIFICATION</scope>
    <source>
        <tissue evidence="5">Leaf</tissue>
    </source>
</reference>
<dbReference type="OrthoDB" id="1242851at2759"/>
<evidence type="ECO:0000313" key="4">
    <source>
        <dbReference type="Proteomes" id="UP000189701"/>
    </source>
</evidence>
<dbReference type="AlphaFoldDB" id="A0A1U7Y4R0"/>
<keyword evidence="4" id="KW-1185">Reference proteome</keyword>
<proteinExistence type="predicted"/>
<accession>A0A1U7Y4R0</accession>
<sequence length="143" mass="15041">MTANAGSNCICGICRRSGRLGRTCEPARARPGAQVRNLHSRGRLFRHAQLARSGHRGGSFGHGSHSSHQGHSSLNALPAQRSTYAPSIQGSSMPCSSSGYPGAQGSIQSTLLVAGRGCFECGDLGHIKRFCPCFTKGSSQQRS</sequence>